<dbReference type="PANTHER" id="PTHR38445:SF9">
    <property type="entry name" value="HTH-TYPE TRANSCRIPTIONAL REPRESSOR YTRA"/>
    <property type="match status" value="1"/>
</dbReference>
<evidence type="ECO:0000256" key="2">
    <source>
        <dbReference type="ARBA" id="ARBA00023125"/>
    </source>
</evidence>
<evidence type="ECO:0000256" key="1">
    <source>
        <dbReference type="ARBA" id="ARBA00023015"/>
    </source>
</evidence>
<dbReference type="GO" id="GO:0003700">
    <property type="term" value="F:DNA-binding transcription factor activity"/>
    <property type="evidence" value="ECO:0007669"/>
    <property type="project" value="InterPro"/>
</dbReference>
<evidence type="ECO:0000259" key="4">
    <source>
        <dbReference type="PROSITE" id="PS50949"/>
    </source>
</evidence>
<dbReference type="Proteomes" id="UP000182652">
    <property type="component" value="Unassembled WGS sequence"/>
</dbReference>
<keyword evidence="2" id="KW-0238">DNA-binding</keyword>
<proteinExistence type="predicted"/>
<sequence>MLITIDVTSPVPVFEQLREQIAAQIMLGALPVGERLPPIRQLASDLALSPGTVARSYAALEAAGMIVTMRGQGTRVAPRDRVVDADLHSAADAYLQAGRKSGLGLNELIALLRARHR</sequence>
<dbReference type="AlphaFoldDB" id="A0A1H4JGD5"/>
<dbReference type="InterPro" id="IPR000524">
    <property type="entry name" value="Tscrpt_reg_HTH_GntR"/>
</dbReference>
<keyword evidence="1" id="KW-0805">Transcription regulation</keyword>
<dbReference type="SMART" id="SM00345">
    <property type="entry name" value="HTH_GNTR"/>
    <property type="match status" value="1"/>
</dbReference>
<keyword evidence="3" id="KW-0804">Transcription</keyword>
<gene>
    <name evidence="5" type="ORF">SAMN04489745_0168</name>
</gene>
<evidence type="ECO:0000313" key="6">
    <source>
        <dbReference type="Proteomes" id="UP000182652"/>
    </source>
</evidence>
<dbReference type="PROSITE" id="PS50949">
    <property type="entry name" value="HTH_GNTR"/>
    <property type="match status" value="1"/>
</dbReference>
<dbReference type="CDD" id="cd07377">
    <property type="entry name" value="WHTH_GntR"/>
    <property type="match status" value="1"/>
</dbReference>
<reference evidence="5 6" key="1">
    <citation type="submission" date="2016-10" db="EMBL/GenBank/DDBJ databases">
        <authorList>
            <person name="de Groot N.N."/>
        </authorList>
    </citation>
    <scope>NUCLEOTIDE SEQUENCE [LARGE SCALE GENOMIC DNA]</scope>
    <source>
        <strain evidence="5 6">DSM 10495</strain>
    </source>
</reference>
<evidence type="ECO:0000256" key="3">
    <source>
        <dbReference type="ARBA" id="ARBA00023163"/>
    </source>
</evidence>
<name>A0A1H4JGD5_9MICC</name>
<keyword evidence="6" id="KW-1185">Reference proteome</keyword>
<dbReference type="Gene3D" id="1.10.10.10">
    <property type="entry name" value="Winged helix-like DNA-binding domain superfamily/Winged helix DNA-binding domain"/>
    <property type="match status" value="1"/>
</dbReference>
<evidence type="ECO:0000313" key="5">
    <source>
        <dbReference type="EMBL" id="SEB45374.1"/>
    </source>
</evidence>
<organism evidence="5 6">
    <name type="scientific">Arthrobacter woluwensis</name>
    <dbReference type="NCBI Taxonomy" id="156980"/>
    <lineage>
        <taxon>Bacteria</taxon>
        <taxon>Bacillati</taxon>
        <taxon>Actinomycetota</taxon>
        <taxon>Actinomycetes</taxon>
        <taxon>Micrococcales</taxon>
        <taxon>Micrococcaceae</taxon>
        <taxon>Arthrobacter</taxon>
    </lineage>
</organism>
<dbReference type="EMBL" id="FNSN01000003">
    <property type="protein sequence ID" value="SEB45374.1"/>
    <property type="molecule type" value="Genomic_DNA"/>
</dbReference>
<dbReference type="PANTHER" id="PTHR38445">
    <property type="entry name" value="HTH-TYPE TRANSCRIPTIONAL REPRESSOR YTRA"/>
    <property type="match status" value="1"/>
</dbReference>
<protein>
    <submittedName>
        <fullName evidence="5">Transcriptional regulator, GntR family</fullName>
    </submittedName>
</protein>
<dbReference type="Pfam" id="PF00392">
    <property type="entry name" value="GntR"/>
    <property type="match status" value="1"/>
</dbReference>
<dbReference type="GO" id="GO:0003677">
    <property type="term" value="F:DNA binding"/>
    <property type="evidence" value="ECO:0007669"/>
    <property type="project" value="UniProtKB-KW"/>
</dbReference>
<accession>A0A1H4JGD5</accession>
<feature type="domain" description="HTH gntR-type" evidence="4">
    <location>
        <begin position="11"/>
        <end position="79"/>
    </location>
</feature>
<dbReference type="STRING" id="156980.SAMN04489745_0168"/>
<dbReference type="RefSeq" id="WP_066217040.1">
    <property type="nucleotide sequence ID" value="NZ_FNSN01000003.1"/>
</dbReference>
<dbReference type="InterPro" id="IPR036388">
    <property type="entry name" value="WH-like_DNA-bd_sf"/>
</dbReference>
<dbReference type="InterPro" id="IPR036390">
    <property type="entry name" value="WH_DNA-bd_sf"/>
</dbReference>
<dbReference type="SUPFAM" id="SSF46785">
    <property type="entry name" value="Winged helix' DNA-binding domain"/>
    <property type="match status" value="1"/>
</dbReference>